<evidence type="ECO:0000259" key="1">
    <source>
        <dbReference type="Pfam" id="PF06441"/>
    </source>
</evidence>
<organism evidence="2 3">
    <name type="scientific">Rotaria sordida</name>
    <dbReference type="NCBI Taxonomy" id="392033"/>
    <lineage>
        <taxon>Eukaryota</taxon>
        <taxon>Metazoa</taxon>
        <taxon>Spiralia</taxon>
        <taxon>Gnathifera</taxon>
        <taxon>Rotifera</taxon>
        <taxon>Eurotatoria</taxon>
        <taxon>Bdelloidea</taxon>
        <taxon>Philodinida</taxon>
        <taxon>Philodinidae</taxon>
        <taxon>Rotaria</taxon>
    </lineage>
</organism>
<dbReference type="EMBL" id="CAJOAX010002637">
    <property type="protein sequence ID" value="CAF3809476.1"/>
    <property type="molecule type" value="Genomic_DNA"/>
</dbReference>
<evidence type="ECO:0000313" key="3">
    <source>
        <dbReference type="Proteomes" id="UP000663823"/>
    </source>
</evidence>
<dbReference type="Gene3D" id="3.40.50.1820">
    <property type="entry name" value="alpha/beta hydrolase"/>
    <property type="match status" value="1"/>
</dbReference>
<evidence type="ECO:0000313" key="2">
    <source>
        <dbReference type="EMBL" id="CAF3809476.1"/>
    </source>
</evidence>
<dbReference type="InterPro" id="IPR010497">
    <property type="entry name" value="Epoxide_hydro_N"/>
</dbReference>
<dbReference type="Pfam" id="PF06441">
    <property type="entry name" value="EHN"/>
    <property type="match status" value="1"/>
</dbReference>
<name>A0A819BUC0_9BILA</name>
<sequence>MCAVIGCTIRIQTDENDIYLCGGKGIHDHEGSSDLIDTIHLRQQIKQRVVNELTPINMIYEQEVAKASLSISALATFPTNHEIYQTFAKARQKILPPLPQSCLFTIPDPYKLTVGGKRFLLFDESRVRRERLLIYASDLQLEILFKSSVVYMDGTFSKTPPHFYQVYIIHGVNYDKCVPCVFLALERQTSFSPNLIVTDFESGVLPVVKIEFPASRHYGCEYSRNELIRVLCRKLMALALMPCDLVLAGYDEIRNDVQSLSNSPMEQLLPYFENQWLVSIDLWNVSKTDTRTNNTCEVSFERSRLDDMINRVSKTRFYELQIITDGRNINKSTYGFNRQTVEGIRDYLINIYNWRKTIQELNNFDHYKTNIA</sequence>
<feature type="domain" description="Epoxide hydrolase N-terminal" evidence="1">
    <location>
        <begin position="296"/>
        <end position="371"/>
    </location>
</feature>
<proteinExistence type="predicted"/>
<dbReference type="SUPFAM" id="SSF53474">
    <property type="entry name" value="alpha/beta-Hydrolases"/>
    <property type="match status" value="1"/>
</dbReference>
<dbReference type="AlphaFoldDB" id="A0A819BUC0"/>
<reference evidence="2" key="1">
    <citation type="submission" date="2021-02" db="EMBL/GenBank/DDBJ databases">
        <authorList>
            <person name="Nowell W R."/>
        </authorList>
    </citation>
    <scope>NUCLEOTIDE SEQUENCE</scope>
</reference>
<comment type="caution">
    <text evidence="2">The sequence shown here is derived from an EMBL/GenBank/DDBJ whole genome shotgun (WGS) entry which is preliminary data.</text>
</comment>
<protein>
    <recommendedName>
        <fullName evidence="1">Epoxide hydrolase N-terminal domain-containing protein</fullName>
    </recommendedName>
</protein>
<gene>
    <name evidence="2" type="ORF">OTI717_LOCUS18742</name>
</gene>
<feature type="non-terminal residue" evidence="2">
    <location>
        <position position="1"/>
    </location>
</feature>
<dbReference type="Proteomes" id="UP000663823">
    <property type="component" value="Unassembled WGS sequence"/>
</dbReference>
<accession>A0A819BUC0</accession>
<dbReference type="InterPro" id="IPR029058">
    <property type="entry name" value="AB_hydrolase_fold"/>
</dbReference>